<dbReference type="AlphaFoldDB" id="A0A2N8ZJ71"/>
<dbReference type="EMBL" id="LT960612">
    <property type="protein sequence ID" value="SON51953.1"/>
    <property type="molecule type" value="Genomic_DNA"/>
</dbReference>
<dbReference type="OrthoDB" id="9796381at2"/>
<sequence>MVALLIAEQVTKTNGLDPKVLKLVKNSHHLYIHRFFVSPSYQRMSLGKLLIGALNQWSNRSDIKGIAHLTKK</sequence>
<dbReference type="Pfam" id="PF00583">
    <property type="entry name" value="Acetyltransf_1"/>
    <property type="match status" value="1"/>
</dbReference>
<dbReference type="Proteomes" id="UP000235828">
    <property type="component" value="Chromosome B"/>
</dbReference>
<name>A0A2N8ZJ71_9VIBR</name>
<dbReference type="SUPFAM" id="SSF55729">
    <property type="entry name" value="Acyl-CoA N-acyltransferases (Nat)"/>
    <property type="match status" value="1"/>
</dbReference>
<evidence type="ECO:0000313" key="3">
    <source>
        <dbReference type="Proteomes" id="UP000235828"/>
    </source>
</evidence>
<dbReference type="InterPro" id="IPR000182">
    <property type="entry name" value="GNAT_dom"/>
</dbReference>
<dbReference type="GO" id="GO:0016747">
    <property type="term" value="F:acyltransferase activity, transferring groups other than amino-acyl groups"/>
    <property type="evidence" value="ECO:0007669"/>
    <property type="project" value="InterPro"/>
</dbReference>
<gene>
    <name evidence="2" type="ORF">VTAP4600_B0342</name>
</gene>
<keyword evidence="3" id="KW-1185">Reference proteome</keyword>
<protein>
    <recommendedName>
        <fullName evidence="1">N-acetyltransferase domain-containing protein</fullName>
    </recommendedName>
</protein>
<proteinExistence type="predicted"/>
<dbReference type="Gene3D" id="3.40.630.30">
    <property type="match status" value="1"/>
</dbReference>
<dbReference type="RefSeq" id="WP_102524310.1">
    <property type="nucleotide sequence ID" value="NZ_LT960612.1"/>
</dbReference>
<dbReference type="InterPro" id="IPR016181">
    <property type="entry name" value="Acyl_CoA_acyltransferase"/>
</dbReference>
<dbReference type="KEGG" id="vta:B0342"/>
<organism evidence="2 3">
    <name type="scientific">Vibrio tapetis subsp. tapetis</name>
    <dbReference type="NCBI Taxonomy" id="1671868"/>
    <lineage>
        <taxon>Bacteria</taxon>
        <taxon>Pseudomonadati</taxon>
        <taxon>Pseudomonadota</taxon>
        <taxon>Gammaproteobacteria</taxon>
        <taxon>Vibrionales</taxon>
        <taxon>Vibrionaceae</taxon>
        <taxon>Vibrio</taxon>
    </lineage>
</organism>
<feature type="domain" description="N-acetyltransferase" evidence="1">
    <location>
        <begin position="26"/>
        <end position="66"/>
    </location>
</feature>
<dbReference type="CDD" id="cd04301">
    <property type="entry name" value="NAT_SF"/>
    <property type="match status" value="1"/>
</dbReference>
<accession>A0A2N8ZJ71</accession>
<evidence type="ECO:0000313" key="2">
    <source>
        <dbReference type="EMBL" id="SON51953.1"/>
    </source>
</evidence>
<evidence type="ECO:0000259" key="1">
    <source>
        <dbReference type="Pfam" id="PF00583"/>
    </source>
</evidence>
<reference evidence="2 3" key="1">
    <citation type="submission" date="2017-10" db="EMBL/GenBank/DDBJ databases">
        <authorList>
            <person name="Banno H."/>
            <person name="Chua N.-H."/>
        </authorList>
    </citation>
    <scope>NUCLEOTIDE SEQUENCE [LARGE SCALE GENOMIC DNA]</scope>
    <source>
        <strain evidence="2">Vibrio tapetis CECT4600</strain>
    </source>
</reference>